<dbReference type="PANTHER" id="PTHR43547:SF2">
    <property type="entry name" value="HYBRID SIGNAL TRANSDUCTION HISTIDINE KINASE C"/>
    <property type="match status" value="1"/>
</dbReference>
<proteinExistence type="predicted"/>
<dbReference type="AlphaFoldDB" id="A0A2N1PQU9"/>
<dbReference type="SUPFAM" id="SSF55781">
    <property type="entry name" value="GAF domain-like"/>
    <property type="match status" value="1"/>
</dbReference>
<dbReference type="SMART" id="SM00388">
    <property type="entry name" value="HisKA"/>
    <property type="match status" value="1"/>
</dbReference>
<evidence type="ECO:0000313" key="5">
    <source>
        <dbReference type="EMBL" id="PKK90726.1"/>
    </source>
</evidence>
<dbReference type="Gene3D" id="3.30.450.40">
    <property type="match status" value="1"/>
</dbReference>
<evidence type="ECO:0000256" key="3">
    <source>
        <dbReference type="ARBA" id="ARBA00022553"/>
    </source>
</evidence>
<sequence>MPNTIKLQFNHGFQSRIAPLGMEAFQMNLIGLVDFFGFLMGAPEIRDILKAVTEKLSAAFGVDRTTIYIYDEDTKTLNSIIAQNAPSPITFSETEGIAGHVARHGDYHISNDPYSDKIFNRDIDQLFGYRSRSILTVPIHDSKRRLLGVLQLINRLKGSFSDEDAQLLSAVSRAVAVKMEEAMMNALIREQNRCITLLNGIEKNLNENSSPRSAVSKSLDTVVSSMNCSWGNAFFHHPFGDVSIVSGLQKSDLSEFICTEAPFHDGQGNRGKLSLFKPLEYPPFTLLEIETIKTVADRITSFLKKLAAESERDRSSKLSMLGKVTADLIHDMKAPLTIIKGYSQILENVGTDGINTLETAKILRHQADMMETMCSQIMEFSRGDHGEPSLEKLELKGFFLKLHETFSPVFQKRGSTLELKLENELFWELDRNRIERALTNLLMNACDALAKNQKAYLWAEIDSDRVLCMGVTDNGPGIPVHQISEIFKPFVSFGKKTGTGLGLSLARFTAQAHGGDLILKQQNGQTSFIIRIPWKKTDEKAENQ</sequence>
<dbReference type="GO" id="GO:0000155">
    <property type="term" value="F:phosphorelay sensor kinase activity"/>
    <property type="evidence" value="ECO:0007669"/>
    <property type="project" value="InterPro"/>
</dbReference>
<evidence type="ECO:0000256" key="1">
    <source>
        <dbReference type="ARBA" id="ARBA00000085"/>
    </source>
</evidence>
<organism evidence="5 6">
    <name type="scientific">Candidatus Wallbacteria bacterium HGW-Wallbacteria-1</name>
    <dbReference type="NCBI Taxonomy" id="2013854"/>
    <lineage>
        <taxon>Bacteria</taxon>
        <taxon>Candidatus Walliibacteriota</taxon>
    </lineage>
</organism>
<dbReference type="SUPFAM" id="SSF47384">
    <property type="entry name" value="Homodimeric domain of signal transducing histidine kinase"/>
    <property type="match status" value="1"/>
</dbReference>
<dbReference type="InterPro" id="IPR036097">
    <property type="entry name" value="HisK_dim/P_sf"/>
</dbReference>
<dbReference type="Gene3D" id="1.10.287.130">
    <property type="match status" value="1"/>
</dbReference>
<evidence type="ECO:0000259" key="4">
    <source>
        <dbReference type="PROSITE" id="PS50109"/>
    </source>
</evidence>
<protein>
    <recommendedName>
        <fullName evidence="2">histidine kinase</fullName>
        <ecNumber evidence="2">2.7.13.3</ecNumber>
    </recommendedName>
</protein>
<evidence type="ECO:0000313" key="6">
    <source>
        <dbReference type="Proteomes" id="UP000233256"/>
    </source>
</evidence>
<name>A0A2N1PQU9_9BACT</name>
<dbReference type="PANTHER" id="PTHR43547">
    <property type="entry name" value="TWO-COMPONENT HISTIDINE KINASE"/>
    <property type="match status" value="1"/>
</dbReference>
<dbReference type="CDD" id="cd00082">
    <property type="entry name" value="HisKA"/>
    <property type="match status" value="1"/>
</dbReference>
<dbReference type="InterPro" id="IPR003018">
    <property type="entry name" value="GAF"/>
</dbReference>
<dbReference type="PROSITE" id="PS50109">
    <property type="entry name" value="HIS_KIN"/>
    <property type="match status" value="1"/>
</dbReference>
<dbReference type="EMBL" id="PGXC01000004">
    <property type="protein sequence ID" value="PKK90726.1"/>
    <property type="molecule type" value="Genomic_DNA"/>
</dbReference>
<dbReference type="InterPro" id="IPR029016">
    <property type="entry name" value="GAF-like_dom_sf"/>
</dbReference>
<dbReference type="InterPro" id="IPR003594">
    <property type="entry name" value="HATPase_dom"/>
</dbReference>
<dbReference type="CDD" id="cd18773">
    <property type="entry name" value="PDC1_HK_sensor"/>
    <property type="match status" value="1"/>
</dbReference>
<dbReference type="Pfam" id="PF00512">
    <property type="entry name" value="HisKA"/>
    <property type="match status" value="1"/>
</dbReference>
<comment type="caution">
    <text evidence="5">The sequence shown here is derived from an EMBL/GenBank/DDBJ whole genome shotgun (WGS) entry which is preliminary data.</text>
</comment>
<keyword evidence="3" id="KW-0597">Phosphoprotein</keyword>
<dbReference type="InterPro" id="IPR003661">
    <property type="entry name" value="HisK_dim/P_dom"/>
</dbReference>
<dbReference type="EC" id="2.7.13.3" evidence="2"/>
<feature type="domain" description="Histidine kinase" evidence="4">
    <location>
        <begin position="327"/>
        <end position="536"/>
    </location>
</feature>
<dbReference type="Pfam" id="PF01590">
    <property type="entry name" value="GAF"/>
    <property type="match status" value="1"/>
</dbReference>
<accession>A0A2N1PQU9</accession>
<reference evidence="5 6" key="1">
    <citation type="journal article" date="2017" name="ISME J.">
        <title>Potential for microbial H2 and metal transformations associated with novel bacteria and archaea in deep terrestrial subsurface sediments.</title>
        <authorList>
            <person name="Hernsdorf A.W."/>
            <person name="Amano Y."/>
            <person name="Miyakawa K."/>
            <person name="Ise K."/>
            <person name="Suzuki Y."/>
            <person name="Anantharaman K."/>
            <person name="Probst A."/>
            <person name="Burstein D."/>
            <person name="Thomas B.C."/>
            <person name="Banfield J.F."/>
        </authorList>
    </citation>
    <scope>NUCLEOTIDE SEQUENCE [LARGE SCALE GENOMIC DNA]</scope>
    <source>
        <strain evidence="5">HGW-Wallbacteria-1</strain>
    </source>
</reference>
<dbReference type="InterPro" id="IPR005467">
    <property type="entry name" value="His_kinase_dom"/>
</dbReference>
<dbReference type="SMART" id="SM00065">
    <property type="entry name" value="GAF"/>
    <property type="match status" value="1"/>
</dbReference>
<gene>
    <name evidence="5" type="ORF">CVV64_07555</name>
</gene>
<evidence type="ECO:0000256" key="2">
    <source>
        <dbReference type="ARBA" id="ARBA00012438"/>
    </source>
</evidence>
<dbReference type="Proteomes" id="UP000233256">
    <property type="component" value="Unassembled WGS sequence"/>
</dbReference>
<dbReference type="InterPro" id="IPR036890">
    <property type="entry name" value="HATPase_C_sf"/>
</dbReference>
<dbReference type="CDD" id="cd00075">
    <property type="entry name" value="HATPase"/>
    <property type="match status" value="1"/>
</dbReference>
<dbReference type="SMART" id="SM00387">
    <property type="entry name" value="HATPase_c"/>
    <property type="match status" value="1"/>
</dbReference>
<dbReference type="PRINTS" id="PR00344">
    <property type="entry name" value="BCTRLSENSOR"/>
</dbReference>
<dbReference type="Gene3D" id="3.30.565.10">
    <property type="entry name" value="Histidine kinase-like ATPase, C-terminal domain"/>
    <property type="match status" value="1"/>
</dbReference>
<dbReference type="InterPro" id="IPR004358">
    <property type="entry name" value="Sig_transdc_His_kin-like_C"/>
</dbReference>
<comment type="catalytic activity">
    <reaction evidence="1">
        <text>ATP + protein L-histidine = ADP + protein N-phospho-L-histidine.</text>
        <dbReference type="EC" id="2.7.13.3"/>
    </reaction>
</comment>
<dbReference type="Pfam" id="PF02518">
    <property type="entry name" value="HATPase_c"/>
    <property type="match status" value="1"/>
</dbReference>
<dbReference type="SUPFAM" id="SSF55874">
    <property type="entry name" value="ATPase domain of HSP90 chaperone/DNA topoisomerase II/histidine kinase"/>
    <property type="match status" value="1"/>
</dbReference>